<comment type="similarity">
    <text evidence="1">Belongs to the ATP-dependent DNA ligase family.</text>
</comment>
<dbReference type="EMBL" id="JBHUME010000005">
    <property type="protein sequence ID" value="MFD2611899.1"/>
    <property type="molecule type" value="Genomic_DNA"/>
</dbReference>
<organism evidence="4 5">
    <name type="scientific">Paenibacillus gansuensis</name>
    <dbReference type="NCBI Taxonomy" id="306542"/>
    <lineage>
        <taxon>Bacteria</taxon>
        <taxon>Bacillati</taxon>
        <taxon>Bacillota</taxon>
        <taxon>Bacilli</taxon>
        <taxon>Bacillales</taxon>
        <taxon>Paenibacillaceae</taxon>
        <taxon>Paenibacillus</taxon>
    </lineage>
</organism>
<dbReference type="PANTHER" id="PTHR45674:SF4">
    <property type="entry name" value="DNA LIGASE 1"/>
    <property type="match status" value="1"/>
</dbReference>
<sequence>MKWIAPMKAEKGLSLLNDPGWIYEPKWDGFRVQIHKTGLNVKAYSLTGEEIGEKLTELEKWAQSISIRNAVLDGEAVCLRGNRPDYDDAAYRLRISRSDSIRQASRTHPLTLVVFDLLYDGRDMMQETLALRKERLAETAGTGANLVLSPVSEGSGTGLLQFTKEQKWEGIIGKKKSSLYVPGMRSPDWRRLHHERMVDGIILGYRTAPGFALMLGLHFRTVRYKPVAWVEQGIDGPEAEKLLGMLKRLETVREEGMNRVEPILCCRFSYTERGWMHKLSGTKYVCFLPGKRPEDCLWST</sequence>
<keyword evidence="5" id="KW-1185">Reference proteome</keyword>
<accession>A0ABW5PBK3</accession>
<evidence type="ECO:0000313" key="5">
    <source>
        <dbReference type="Proteomes" id="UP001597541"/>
    </source>
</evidence>
<dbReference type="PANTHER" id="PTHR45674">
    <property type="entry name" value="DNA LIGASE 1/3 FAMILY MEMBER"/>
    <property type="match status" value="1"/>
</dbReference>
<dbReference type="SUPFAM" id="SSF56091">
    <property type="entry name" value="DNA ligase/mRNA capping enzyme, catalytic domain"/>
    <property type="match status" value="1"/>
</dbReference>
<evidence type="ECO:0000256" key="1">
    <source>
        <dbReference type="ARBA" id="ARBA00007572"/>
    </source>
</evidence>
<evidence type="ECO:0000256" key="2">
    <source>
        <dbReference type="ARBA" id="ARBA00022598"/>
    </source>
</evidence>
<name>A0ABW5PBK3_9BACL</name>
<dbReference type="Gene3D" id="3.30.470.30">
    <property type="entry name" value="DNA ligase/mRNA capping enzyme"/>
    <property type="match status" value="1"/>
</dbReference>
<gene>
    <name evidence="4" type="ORF">ACFSUF_05610</name>
</gene>
<reference evidence="5" key="1">
    <citation type="journal article" date="2019" name="Int. J. Syst. Evol. Microbiol.">
        <title>The Global Catalogue of Microorganisms (GCM) 10K type strain sequencing project: providing services to taxonomists for standard genome sequencing and annotation.</title>
        <authorList>
            <consortium name="The Broad Institute Genomics Platform"/>
            <consortium name="The Broad Institute Genome Sequencing Center for Infectious Disease"/>
            <person name="Wu L."/>
            <person name="Ma J."/>
        </authorList>
    </citation>
    <scope>NUCLEOTIDE SEQUENCE [LARGE SCALE GENOMIC DNA]</scope>
    <source>
        <strain evidence="5">KCTC 3950</strain>
    </source>
</reference>
<evidence type="ECO:0000259" key="3">
    <source>
        <dbReference type="Pfam" id="PF01068"/>
    </source>
</evidence>
<proteinExistence type="inferred from homology"/>
<dbReference type="PROSITE" id="PS00697">
    <property type="entry name" value="DNA_LIGASE_A1"/>
    <property type="match status" value="1"/>
</dbReference>
<keyword evidence="2 4" id="KW-0436">Ligase</keyword>
<feature type="domain" description="ATP-dependent DNA ligase family profile" evidence="3">
    <location>
        <begin position="10"/>
        <end position="189"/>
    </location>
</feature>
<dbReference type="Proteomes" id="UP001597541">
    <property type="component" value="Unassembled WGS sequence"/>
</dbReference>
<comment type="caution">
    <text evidence="4">The sequence shown here is derived from an EMBL/GenBank/DDBJ whole genome shotgun (WGS) entry which is preliminary data.</text>
</comment>
<dbReference type="Pfam" id="PF01068">
    <property type="entry name" value="DNA_ligase_A_M"/>
    <property type="match status" value="1"/>
</dbReference>
<dbReference type="Gene3D" id="3.30.1490.70">
    <property type="match status" value="1"/>
</dbReference>
<dbReference type="GO" id="GO:0016874">
    <property type="term" value="F:ligase activity"/>
    <property type="evidence" value="ECO:0007669"/>
    <property type="project" value="UniProtKB-KW"/>
</dbReference>
<protein>
    <submittedName>
        <fullName evidence="4">DNA ligase</fullName>
    </submittedName>
</protein>
<dbReference type="InterPro" id="IPR016059">
    <property type="entry name" value="DNA_ligase_ATP-dep_CS"/>
</dbReference>
<dbReference type="InterPro" id="IPR012310">
    <property type="entry name" value="DNA_ligase_ATP-dep_cent"/>
</dbReference>
<dbReference type="RefSeq" id="WP_377600964.1">
    <property type="nucleotide sequence ID" value="NZ_JBHUME010000005.1"/>
</dbReference>
<dbReference type="InterPro" id="IPR050191">
    <property type="entry name" value="ATP-dep_DNA_ligase"/>
</dbReference>
<evidence type="ECO:0000313" key="4">
    <source>
        <dbReference type="EMBL" id="MFD2611899.1"/>
    </source>
</evidence>